<sequence length="123" mass="14396">MLDWLKSGPWSRMGMQMKIQTTLLVNLITTKCHLKPIYIWFTPWIMLITLQYMFSITIMIVRVIMESGKLYLLSIISILTLTMILIMIKICLLGIIHCLRCHTDLNDRTALLSSLIRLSYRYG</sequence>
<proteinExistence type="predicted"/>
<dbReference type="EMBL" id="HBUF01233222">
    <property type="protein sequence ID" value="CAG6674195.1"/>
    <property type="molecule type" value="Transcribed_RNA"/>
</dbReference>
<dbReference type="EMBL" id="HBUF01233224">
    <property type="protein sequence ID" value="CAG6674200.1"/>
    <property type="molecule type" value="Transcribed_RNA"/>
</dbReference>
<name>A0A8D8SQS2_9HEMI</name>
<protein>
    <submittedName>
        <fullName evidence="2">Uncharacterized protein</fullName>
    </submittedName>
</protein>
<feature type="transmembrane region" description="Helical" evidence="1">
    <location>
        <begin position="44"/>
        <end position="64"/>
    </location>
</feature>
<evidence type="ECO:0000256" key="1">
    <source>
        <dbReference type="SAM" id="Phobius"/>
    </source>
</evidence>
<keyword evidence="1" id="KW-0812">Transmembrane</keyword>
<feature type="transmembrane region" description="Helical" evidence="1">
    <location>
        <begin position="71"/>
        <end position="96"/>
    </location>
</feature>
<evidence type="ECO:0000313" key="2">
    <source>
        <dbReference type="EMBL" id="CAG6674200.1"/>
    </source>
</evidence>
<keyword evidence="1" id="KW-0472">Membrane</keyword>
<keyword evidence="1" id="KW-1133">Transmembrane helix</keyword>
<organism evidence="2">
    <name type="scientific">Cacopsylla melanoneura</name>
    <dbReference type="NCBI Taxonomy" id="428564"/>
    <lineage>
        <taxon>Eukaryota</taxon>
        <taxon>Metazoa</taxon>
        <taxon>Ecdysozoa</taxon>
        <taxon>Arthropoda</taxon>
        <taxon>Hexapoda</taxon>
        <taxon>Insecta</taxon>
        <taxon>Pterygota</taxon>
        <taxon>Neoptera</taxon>
        <taxon>Paraneoptera</taxon>
        <taxon>Hemiptera</taxon>
        <taxon>Sternorrhyncha</taxon>
        <taxon>Psylloidea</taxon>
        <taxon>Psyllidae</taxon>
        <taxon>Psyllinae</taxon>
        <taxon>Cacopsylla</taxon>
    </lineage>
</organism>
<dbReference type="AlphaFoldDB" id="A0A8D8SQS2"/>
<accession>A0A8D8SQS2</accession>
<reference evidence="2" key="1">
    <citation type="submission" date="2021-05" db="EMBL/GenBank/DDBJ databases">
        <authorList>
            <person name="Alioto T."/>
            <person name="Alioto T."/>
            <person name="Gomez Garrido J."/>
        </authorList>
    </citation>
    <scope>NUCLEOTIDE SEQUENCE</scope>
</reference>